<dbReference type="EMBL" id="CAAALY010011084">
    <property type="protein sequence ID" value="VEL11179.1"/>
    <property type="molecule type" value="Genomic_DNA"/>
</dbReference>
<organism evidence="2 3">
    <name type="scientific">Protopolystoma xenopodis</name>
    <dbReference type="NCBI Taxonomy" id="117903"/>
    <lineage>
        <taxon>Eukaryota</taxon>
        <taxon>Metazoa</taxon>
        <taxon>Spiralia</taxon>
        <taxon>Lophotrochozoa</taxon>
        <taxon>Platyhelminthes</taxon>
        <taxon>Monogenea</taxon>
        <taxon>Polyopisthocotylea</taxon>
        <taxon>Polystomatidea</taxon>
        <taxon>Polystomatidae</taxon>
        <taxon>Protopolystoma</taxon>
    </lineage>
</organism>
<evidence type="ECO:0000313" key="2">
    <source>
        <dbReference type="EMBL" id="VEL11179.1"/>
    </source>
</evidence>
<proteinExistence type="predicted"/>
<comment type="caution">
    <text evidence="2">The sequence shown here is derived from an EMBL/GenBank/DDBJ whole genome shotgun (WGS) entry which is preliminary data.</text>
</comment>
<sequence length="265" mass="27145">MIDSPASINWNFKRQGDAGSSYSGIPGPSGAIASSSFGLIVSDNIHNTPVRHGVGLTDAVGFTEPVNFTNDLDRGDLRSLSHNIAPEAVFSTGPHLPQLENRFSPVSILSLPSPERSSHANQLMTSTCTMARSGLSCIASEALRQRAVAPGLVAFEPASFPAGAVPVSVTAYPSDHTAIASVAAAAAAAAAAVAAVGDIDRQAGLIGQIPHALIAPAGATVFMQAQPPPQSMISLSGQPAYLSGSHVSFLCLMVAFLVFSSKNSI</sequence>
<dbReference type="AlphaFoldDB" id="A0A448WGF3"/>
<feature type="transmembrane region" description="Helical" evidence="1">
    <location>
        <begin position="240"/>
        <end position="259"/>
    </location>
</feature>
<evidence type="ECO:0000313" key="3">
    <source>
        <dbReference type="Proteomes" id="UP000784294"/>
    </source>
</evidence>
<protein>
    <submittedName>
        <fullName evidence="2">Uncharacterized protein</fullName>
    </submittedName>
</protein>
<name>A0A448WGF3_9PLAT</name>
<keyword evidence="1" id="KW-0812">Transmembrane</keyword>
<accession>A0A448WGF3</accession>
<dbReference type="Proteomes" id="UP000784294">
    <property type="component" value="Unassembled WGS sequence"/>
</dbReference>
<evidence type="ECO:0000256" key="1">
    <source>
        <dbReference type="SAM" id="Phobius"/>
    </source>
</evidence>
<keyword evidence="1" id="KW-0472">Membrane</keyword>
<keyword evidence="3" id="KW-1185">Reference proteome</keyword>
<gene>
    <name evidence="2" type="ORF">PXEA_LOCUS4619</name>
</gene>
<keyword evidence="1" id="KW-1133">Transmembrane helix</keyword>
<reference evidence="2" key="1">
    <citation type="submission" date="2018-11" db="EMBL/GenBank/DDBJ databases">
        <authorList>
            <consortium name="Pathogen Informatics"/>
        </authorList>
    </citation>
    <scope>NUCLEOTIDE SEQUENCE</scope>
</reference>